<feature type="compositionally biased region" description="Basic and acidic residues" evidence="1">
    <location>
        <begin position="218"/>
        <end position="237"/>
    </location>
</feature>
<dbReference type="AlphaFoldDB" id="T1K4M4"/>
<feature type="compositionally biased region" description="Polar residues" evidence="1">
    <location>
        <begin position="204"/>
        <end position="213"/>
    </location>
</feature>
<proteinExistence type="predicted"/>
<evidence type="ECO:0000256" key="3">
    <source>
        <dbReference type="SAM" id="SignalP"/>
    </source>
</evidence>
<accession>T1K4M4</accession>
<evidence type="ECO:0000256" key="1">
    <source>
        <dbReference type="SAM" id="MobiDB-lite"/>
    </source>
</evidence>
<feature type="signal peptide" evidence="3">
    <location>
        <begin position="1"/>
        <end position="16"/>
    </location>
</feature>
<feature type="region of interest" description="Disordered" evidence="1">
    <location>
        <begin position="204"/>
        <end position="249"/>
    </location>
</feature>
<evidence type="ECO:0000313" key="5">
    <source>
        <dbReference type="Proteomes" id="UP000015104"/>
    </source>
</evidence>
<keyword evidence="5" id="KW-1185">Reference proteome</keyword>
<dbReference type="HOGENOM" id="CLU_734318_0_0_1"/>
<evidence type="ECO:0000256" key="2">
    <source>
        <dbReference type="SAM" id="Phobius"/>
    </source>
</evidence>
<evidence type="ECO:0000313" key="4">
    <source>
        <dbReference type="EnsemblMetazoa" id="tetur05g03130.1"/>
    </source>
</evidence>
<feature type="transmembrane region" description="Helical" evidence="2">
    <location>
        <begin position="125"/>
        <end position="148"/>
    </location>
</feature>
<keyword evidence="2" id="KW-0472">Membrane</keyword>
<protein>
    <recommendedName>
        <fullName evidence="6">Fibronectin type III domain-containing protein</fullName>
    </recommendedName>
</protein>
<organism evidence="4 5">
    <name type="scientific">Tetranychus urticae</name>
    <name type="common">Two-spotted spider mite</name>
    <dbReference type="NCBI Taxonomy" id="32264"/>
    <lineage>
        <taxon>Eukaryota</taxon>
        <taxon>Metazoa</taxon>
        <taxon>Ecdysozoa</taxon>
        <taxon>Arthropoda</taxon>
        <taxon>Chelicerata</taxon>
        <taxon>Arachnida</taxon>
        <taxon>Acari</taxon>
        <taxon>Acariformes</taxon>
        <taxon>Trombidiformes</taxon>
        <taxon>Prostigmata</taxon>
        <taxon>Eleutherengona</taxon>
        <taxon>Raphignathae</taxon>
        <taxon>Tetranychoidea</taxon>
        <taxon>Tetranychidae</taxon>
        <taxon>Tetranychus</taxon>
    </lineage>
</organism>
<evidence type="ECO:0008006" key="6">
    <source>
        <dbReference type="Google" id="ProtNLM"/>
    </source>
</evidence>
<keyword evidence="3" id="KW-0732">Signal</keyword>
<keyword evidence="2" id="KW-1133">Transmembrane helix</keyword>
<dbReference type="Proteomes" id="UP000015104">
    <property type="component" value="Unassembled WGS sequence"/>
</dbReference>
<dbReference type="EnsemblMetazoa" id="tetur05g03130.1">
    <property type="protein sequence ID" value="tetur05g03130.1"/>
    <property type="gene ID" value="tetur05g03130"/>
</dbReference>
<dbReference type="EMBL" id="CAEY01001579">
    <property type="status" value="NOT_ANNOTATED_CDS"/>
    <property type="molecule type" value="Genomic_DNA"/>
</dbReference>
<reference evidence="5" key="1">
    <citation type="submission" date="2011-08" db="EMBL/GenBank/DDBJ databases">
        <authorList>
            <person name="Rombauts S."/>
        </authorList>
    </citation>
    <scope>NUCLEOTIDE SEQUENCE</scope>
    <source>
        <strain evidence="5">London</strain>
    </source>
</reference>
<sequence length="468" mass="52062">MCDLELLFCLIKLIMAFGLTESIGSFSGPIAEEMLPPLQSMGWSHNDSLLNCQDMFCNLFDEIGPPPDWLPPPPPLPPHLLQILNENHSLIDERTNDCNFCHIFSNPTDSELVVPKPEFKTNDSWLSLLLGSILGSTILCIILLFILFRFRKWKLFPSVCGLDSCPIFPESMNRGLKDAPPPCAPSDNCISPVVNEKSPQSVITSCPTKTSIPSKYWRRSDENPESRDGRVDSRGADMEEYTNIPDGGSCTSSPVYAELDAAGVTINRSQMPSSLLLNGPSPYAVHTYSEVADAMRMAALGSSTALLPDASYDNVAYLPSSNSDHYQGRSLRRQRSGLGHLGSAAPLLPAHQQMIVGSQMNFATSGRPHKKPRPVYSHHTSRINARNHQQQLQQQQLQQQQQQLQQQQQPQQIQSEIDVRFMSARRPEAVYADFPLNSPSLSTFRVPYANNFRENPKRPLPAVPGVRL</sequence>
<feature type="chain" id="PRO_5004580294" description="Fibronectin type III domain-containing protein" evidence="3">
    <location>
        <begin position="17"/>
        <end position="468"/>
    </location>
</feature>
<reference evidence="4" key="2">
    <citation type="submission" date="2015-06" db="UniProtKB">
        <authorList>
            <consortium name="EnsemblMetazoa"/>
        </authorList>
    </citation>
    <scope>IDENTIFICATION</scope>
</reference>
<keyword evidence="2" id="KW-0812">Transmembrane</keyword>
<name>T1K4M4_TETUR</name>